<dbReference type="OrthoDB" id="408631at2759"/>
<sequence length="494" mass="55207">MAVWVMVRLHMMELPFLIVTRFRRATMHHPLGWPWWWTITMGLARIVGTQVGSVGQMRFTGLFLEAVLPLQTLLMRNIQVKRNIHVKVQLDVLLRPERATLAELRQALRNKSAGYSDDPMNPSQEYLASMHPPVTGPSARLPNLPEEVGHLDKDGTFTLKGEWIEATAVADDKHRPRSNTVILYFHGGGHAFLSPASHRDFVCRLARDVGPGTRVFSVDYRMAPEHPFPAAIHDAFAAYLYLTEPGHEAFALDSLGNKKRNHHAPVDPRDLVVGGDSAGGNLAAALMLYLTNYVQPATEPKYVMPHAALLLSMNFAANYLCGEVETAPNPRNALGKERSWEWYHHLAQHPLVAPAHHADVSGFTSTLIHTGTHDRLVDDSRLLAHRLGLANPEALTRIENYQDMVHVHQLVSVLPSAHVASKNIARFIERSQYLHHGDYAASRPRPDKDMVKDKSADNVEWVTINLLGKESAGDKGGPMSLLKMIWPPNDDKED</sequence>
<accession>A0A9P6UNA7</accession>
<protein>
    <recommendedName>
        <fullName evidence="3">Alpha/beta hydrolase fold-3 domain-containing protein</fullName>
    </recommendedName>
</protein>
<dbReference type="PANTHER" id="PTHR48081:SF8">
    <property type="entry name" value="ALPHA_BETA HYDROLASE FOLD-3 DOMAIN-CONTAINING PROTEIN-RELATED"/>
    <property type="match status" value="1"/>
</dbReference>
<organism evidence="4 5">
    <name type="scientific">Dissophora globulifera</name>
    <dbReference type="NCBI Taxonomy" id="979702"/>
    <lineage>
        <taxon>Eukaryota</taxon>
        <taxon>Fungi</taxon>
        <taxon>Fungi incertae sedis</taxon>
        <taxon>Mucoromycota</taxon>
        <taxon>Mortierellomycotina</taxon>
        <taxon>Mortierellomycetes</taxon>
        <taxon>Mortierellales</taxon>
        <taxon>Mortierellaceae</taxon>
        <taxon>Dissophora</taxon>
    </lineage>
</organism>
<dbReference type="GO" id="GO:0016787">
    <property type="term" value="F:hydrolase activity"/>
    <property type="evidence" value="ECO:0007669"/>
    <property type="project" value="UniProtKB-KW"/>
</dbReference>
<dbReference type="EMBL" id="JAAAIP010000817">
    <property type="protein sequence ID" value="KAG0312395.1"/>
    <property type="molecule type" value="Genomic_DNA"/>
</dbReference>
<feature type="domain" description="Alpha/beta hydrolase fold-3" evidence="3">
    <location>
        <begin position="182"/>
        <end position="408"/>
    </location>
</feature>
<feature type="region of interest" description="Disordered" evidence="2">
    <location>
        <begin position="472"/>
        <end position="494"/>
    </location>
</feature>
<dbReference type="AlphaFoldDB" id="A0A9P6UNA7"/>
<dbReference type="InterPro" id="IPR013094">
    <property type="entry name" value="AB_hydrolase_3"/>
</dbReference>
<dbReference type="PANTHER" id="PTHR48081">
    <property type="entry name" value="AB HYDROLASE SUPERFAMILY PROTEIN C4A8.06C"/>
    <property type="match status" value="1"/>
</dbReference>
<dbReference type="InterPro" id="IPR050300">
    <property type="entry name" value="GDXG_lipolytic_enzyme"/>
</dbReference>
<proteinExistence type="predicted"/>
<evidence type="ECO:0000256" key="2">
    <source>
        <dbReference type="SAM" id="MobiDB-lite"/>
    </source>
</evidence>
<dbReference type="Proteomes" id="UP000738325">
    <property type="component" value="Unassembled WGS sequence"/>
</dbReference>
<keyword evidence="5" id="KW-1185">Reference proteome</keyword>
<keyword evidence="1" id="KW-0378">Hydrolase</keyword>
<dbReference type="InterPro" id="IPR029058">
    <property type="entry name" value="AB_hydrolase_fold"/>
</dbReference>
<comment type="caution">
    <text evidence="4">The sequence shown here is derived from an EMBL/GenBank/DDBJ whole genome shotgun (WGS) entry which is preliminary data.</text>
</comment>
<reference evidence="4" key="1">
    <citation type="journal article" date="2020" name="Fungal Divers.">
        <title>Resolving the Mortierellaceae phylogeny through synthesis of multi-gene phylogenetics and phylogenomics.</title>
        <authorList>
            <person name="Vandepol N."/>
            <person name="Liber J."/>
            <person name="Desiro A."/>
            <person name="Na H."/>
            <person name="Kennedy M."/>
            <person name="Barry K."/>
            <person name="Grigoriev I.V."/>
            <person name="Miller A.N."/>
            <person name="O'Donnell K."/>
            <person name="Stajich J.E."/>
            <person name="Bonito G."/>
        </authorList>
    </citation>
    <scope>NUCLEOTIDE SEQUENCE</scope>
    <source>
        <strain evidence="4">REB-010B</strain>
    </source>
</reference>
<evidence type="ECO:0000256" key="1">
    <source>
        <dbReference type="ARBA" id="ARBA00022801"/>
    </source>
</evidence>
<gene>
    <name evidence="4" type="ORF">BGZ99_009539</name>
</gene>
<dbReference type="Gene3D" id="3.40.50.1820">
    <property type="entry name" value="alpha/beta hydrolase"/>
    <property type="match status" value="1"/>
</dbReference>
<dbReference type="SUPFAM" id="SSF53474">
    <property type="entry name" value="alpha/beta-Hydrolases"/>
    <property type="match status" value="1"/>
</dbReference>
<name>A0A9P6UNA7_9FUNG</name>
<evidence type="ECO:0000313" key="5">
    <source>
        <dbReference type="Proteomes" id="UP000738325"/>
    </source>
</evidence>
<evidence type="ECO:0000313" key="4">
    <source>
        <dbReference type="EMBL" id="KAG0312395.1"/>
    </source>
</evidence>
<dbReference type="Pfam" id="PF07859">
    <property type="entry name" value="Abhydrolase_3"/>
    <property type="match status" value="1"/>
</dbReference>
<evidence type="ECO:0000259" key="3">
    <source>
        <dbReference type="Pfam" id="PF07859"/>
    </source>
</evidence>